<dbReference type="InterPro" id="IPR001906">
    <property type="entry name" value="Terpene_synth_N"/>
</dbReference>
<dbReference type="PANTHER" id="PTHR31225:SF0">
    <property type="entry name" value="S-(+)-LINALOOL SYNTHASE, CHLOROPLASTIC"/>
    <property type="match status" value="1"/>
</dbReference>
<evidence type="ECO:0000256" key="2">
    <source>
        <dbReference type="ARBA" id="ARBA00022723"/>
    </source>
</evidence>
<dbReference type="FunFam" id="1.10.600.10:FF:000007">
    <property type="entry name" value="Isoprene synthase, chloroplastic"/>
    <property type="match status" value="1"/>
</dbReference>
<dbReference type="SUPFAM" id="SSF48239">
    <property type="entry name" value="Terpenoid cyclases/Protein prenyltransferases"/>
    <property type="match status" value="1"/>
</dbReference>
<dbReference type="CDD" id="cd00684">
    <property type="entry name" value="Terpene_cyclase_plant_C1"/>
    <property type="match status" value="1"/>
</dbReference>
<feature type="domain" description="Terpene synthase metal-binding" evidence="6">
    <location>
        <begin position="255"/>
        <end position="493"/>
    </location>
</feature>
<organism evidence="7">
    <name type="scientific">Fagus sylvatica</name>
    <name type="common">Beechnut</name>
    <dbReference type="NCBI Taxonomy" id="28930"/>
    <lineage>
        <taxon>Eukaryota</taxon>
        <taxon>Viridiplantae</taxon>
        <taxon>Streptophyta</taxon>
        <taxon>Embryophyta</taxon>
        <taxon>Tracheophyta</taxon>
        <taxon>Spermatophyta</taxon>
        <taxon>Magnoliopsida</taxon>
        <taxon>eudicotyledons</taxon>
        <taxon>Gunneridae</taxon>
        <taxon>Pentapetalae</taxon>
        <taxon>rosids</taxon>
        <taxon>fabids</taxon>
        <taxon>Fagales</taxon>
        <taxon>Fagaceae</taxon>
        <taxon>Fagus</taxon>
    </lineage>
</organism>
<keyword evidence="2" id="KW-0479">Metal-binding</keyword>
<evidence type="ECO:0000256" key="3">
    <source>
        <dbReference type="ARBA" id="ARBA00022842"/>
    </source>
</evidence>
<dbReference type="Pfam" id="PF03936">
    <property type="entry name" value="Terpene_synth_C"/>
    <property type="match status" value="1"/>
</dbReference>
<proteinExistence type="predicted"/>
<evidence type="ECO:0000259" key="5">
    <source>
        <dbReference type="Pfam" id="PF01397"/>
    </source>
</evidence>
<dbReference type="GO" id="GO:0016102">
    <property type="term" value="P:diterpenoid biosynthetic process"/>
    <property type="evidence" value="ECO:0007669"/>
    <property type="project" value="InterPro"/>
</dbReference>
<dbReference type="SUPFAM" id="SSF48576">
    <property type="entry name" value="Terpenoid synthases"/>
    <property type="match status" value="1"/>
</dbReference>
<dbReference type="InterPro" id="IPR008930">
    <property type="entry name" value="Terpenoid_cyclase/PrenylTrfase"/>
</dbReference>
<gene>
    <name evidence="7" type="ORF">FSB_LOCUS14224</name>
</gene>
<dbReference type="GO" id="GO:0000287">
    <property type="term" value="F:magnesium ion binding"/>
    <property type="evidence" value="ECO:0007669"/>
    <property type="project" value="InterPro"/>
</dbReference>
<sequence>MALSTKAFFASANPPIAPKRIQQTGNAIANPFSLTSLPNAQKWSIAHDHTLASTPLKRQNYGIKYDTGDFRVKVEEKLKVCRNEEIGAILHRQYVESIAHGDFGQDLHEVALSFRLLRQQGYFVPADVFNSFKDKEGKFKKELKEDINGLMSLYEASQLGIEDEYTLVEAADFSQRLLNDRVRHLDYNQAKVVGNTLTHPYHKSLARFMAKNFFGNFQGTSGWLNDFQQLAKVDFNMVQSMHQKEIVQFSKWWTDLGLAEELEFARDQPLKWYMCSMACLTDPDLSDQRVDLTKPISFIYIIDDIFDVHGTLEELTLFTEAINKWDFAGIEQLPEYMKICFKALYDITNEISYKIYQKHGWNPKDSLTKTWASLCNAFLVEAQWFASGHSPKSEEYLKNGVISSGVHVVLVHIFFLLGQDITRETTDLIDSIPDVIFSSATILRLWDDLGSATDESQDGHDGSYIEYYMKEHHGSSVNEAREKVVNKIADAWKHLNKECLSPNPFPGRFTKASLNLARLVPLLYSYDDNHCLPSLEAHMKSMLYESVSV</sequence>
<comment type="cofactor">
    <cofactor evidence="1">
        <name>Mg(2+)</name>
        <dbReference type="ChEBI" id="CHEBI:18420"/>
    </cofactor>
</comment>
<keyword evidence="3" id="KW-0460">Magnesium</keyword>
<accession>A0A2N9FGK7</accession>
<dbReference type="InterPro" id="IPR044814">
    <property type="entry name" value="Terpene_cyclase_plant_C1"/>
</dbReference>
<dbReference type="EMBL" id="OIVN01000845">
    <property type="protein sequence ID" value="SPC86342.1"/>
    <property type="molecule type" value="Genomic_DNA"/>
</dbReference>
<dbReference type="InterPro" id="IPR036965">
    <property type="entry name" value="Terpene_synth_N_sf"/>
</dbReference>
<dbReference type="PANTHER" id="PTHR31225">
    <property type="entry name" value="OS04G0344100 PROTEIN-RELATED"/>
    <property type="match status" value="1"/>
</dbReference>
<evidence type="ECO:0000259" key="6">
    <source>
        <dbReference type="Pfam" id="PF03936"/>
    </source>
</evidence>
<name>A0A2N9FGK7_FAGSY</name>
<dbReference type="Gene3D" id="1.10.600.10">
    <property type="entry name" value="Farnesyl Diphosphate Synthase"/>
    <property type="match status" value="1"/>
</dbReference>
<evidence type="ECO:0000313" key="7">
    <source>
        <dbReference type="EMBL" id="SPC86342.1"/>
    </source>
</evidence>
<dbReference type="SFLD" id="SFLDG01019">
    <property type="entry name" value="Terpene_Cyclase_Like_1_C_Termi"/>
    <property type="match status" value="1"/>
</dbReference>
<dbReference type="InterPro" id="IPR050148">
    <property type="entry name" value="Terpene_synthase-like"/>
</dbReference>
<reference evidence="7" key="1">
    <citation type="submission" date="2018-02" db="EMBL/GenBank/DDBJ databases">
        <authorList>
            <person name="Cohen D.B."/>
            <person name="Kent A.D."/>
        </authorList>
    </citation>
    <scope>NUCLEOTIDE SEQUENCE</scope>
</reference>
<dbReference type="Gene3D" id="1.50.10.130">
    <property type="entry name" value="Terpene synthase, N-terminal domain"/>
    <property type="match status" value="1"/>
</dbReference>
<dbReference type="InterPro" id="IPR034741">
    <property type="entry name" value="Terpene_cyclase-like_1_C"/>
</dbReference>
<dbReference type="InterPro" id="IPR008949">
    <property type="entry name" value="Isoprenoid_synthase_dom_sf"/>
</dbReference>
<protein>
    <submittedName>
        <fullName evidence="7">Uncharacterized protein</fullName>
    </submittedName>
</protein>
<dbReference type="InterPro" id="IPR005630">
    <property type="entry name" value="Terpene_synthase_metal-bd"/>
</dbReference>
<feature type="domain" description="Terpene synthase N-terminal" evidence="5">
    <location>
        <begin position="84"/>
        <end position="184"/>
    </location>
</feature>
<evidence type="ECO:0000256" key="4">
    <source>
        <dbReference type="ARBA" id="ARBA00023239"/>
    </source>
</evidence>
<dbReference type="SFLD" id="SFLDS00005">
    <property type="entry name" value="Isoprenoid_Synthase_Type_I"/>
    <property type="match status" value="1"/>
</dbReference>
<dbReference type="GO" id="GO:0010333">
    <property type="term" value="F:terpene synthase activity"/>
    <property type="evidence" value="ECO:0007669"/>
    <property type="project" value="InterPro"/>
</dbReference>
<evidence type="ECO:0000256" key="1">
    <source>
        <dbReference type="ARBA" id="ARBA00001946"/>
    </source>
</evidence>
<keyword evidence="4" id="KW-0456">Lyase</keyword>
<dbReference type="Pfam" id="PF01397">
    <property type="entry name" value="Terpene_synth"/>
    <property type="match status" value="1"/>
</dbReference>
<dbReference type="AlphaFoldDB" id="A0A2N9FGK7"/>